<keyword evidence="4" id="KW-1185">Reference proteome</keyword>
<dbReference type="Pfam" id="PF13490">
    <property type="entry name" value="zf-HC2"/>
    <property type="match status" value="1"/>
</dbReference>
<evidence type="ECO:0000313" key="4">
    <source>
        <dbReference type="Proteomes" id="UP000009026"/>
    </source>
</evidence>
<feature type="domain" description="Putative zinc-finger" evidence="2">
    <location>
        <begin position="10"/>
        <end position="39"/>
    </location>
</feature>
<organism evidence="3 4">
    <name type="scientific">Pseudomyxococcus hansupus</name>
    <dbReference type="NCBI Taxonomy" id="1297742"/>
    <lineage>
        <taxon>Bacteria</taxon>
        <taxon>Pseudomonadati</taxon>
        <taxon>Myxococcota</taxon>
        <taxon>Myxococcia</taxon>
        <taxon>Myxococcales</taxon>
        <taxon>Cystobacterineae</taxon>
        <taxon>Myxococcaceae</taxon>
        <taxon>Pseudomyxococcus</taxon>
    </lineage>
</organism>
<dbReference type="InterPro" id="IPR027383">
    <property type="entry name" value="Znf_put"/>
</dbReference>
<dbReference type="EMBL" id="CP012109">
    <property type="protein sequence ID" value="AKQ65323.1"/>
    <property type="molecule type" value="Genomic_DNA"/>
</dbReference>
<dbReference type="RefSeq" id="WP_002636724.1">
    <property type="nucleotide sequence ID" value="NZ_CP012109.1"/>
</dbReference>
<proteinExistence type="predicted"/>
<feature type="region of interest" description="Disordered" evidence="1">
    <location>
        <begin position="127"/>
        <end position="375"/>
    </location>
</feature>
<reference evidence="3 4" key="1">
    <citation type="journal article" date="2016" name="PLoS ONE">
        <title>Complete Genome Sequence and Comparative Genomics of a Novel Myxobacterium Myxococcus hansupus.</title>
        <authorList>
            <person name="Sharma G."/>
            <person name="Narwani T."/>
            <person name="Subramanian S."/>
        </authorList>
    </citation>
    <scope>NUCLEOTIDE SEQUENCE [LARGE SCALE GENOMIC DNA]</scope>
    <source>
        <strain evidence="4">mixupus</strain>
    </source>
</reference>
<protein>
    <submittedName>
        <fullName evidence="3">3'-to-5' exoribonuclease RNase R</fullName>
    </submittedName>
</protein>
<sequence>MNPQNAHAHEDRLLDFAYGELPVPEARLVEAHLEGCARCSQALDEIRGVRATMSQLSVESAPDAGLESLMAYAQQAARRAAAGPEPKPSRWRRWLLPVVGLASVSTLGIVTFQARSPELTQPDLRAAEVQSPWAAKDSAPAPAAPVAPAPTAAAPAPVPPPSGVKVPAELMASAPEWDGDKAQKPSGPSKNARMADLGGQERLRADDWANAGSGGGLGKRGSQESASKSKYAPSTSARARAEAPAPAPASKLALSEGAAHDDEESLVMAERRVPDSQAPMNVPPRDSLRVGMSRAEKKTAAADDFADRDAPAAMAKAEAEVAPPPPPKGQPLGEPAPGAPSEVAAIGSPQGASAPVMRKEQSVPAQSAARPSKASVTVLSQEARVASQAGDRSQEAGLIRAALAAGASGSERLDLLNRLCEAEFALGMYSAGVETCNLVIHEAPGSSAASAARRRLTRESERRLAPTERGNPPK</sequence>
<dbReference type="STRING" id="1297742.A176_002235"/>
<dbReference type="PATRIC" id="fig|1297742.4.peg.2260"/>
<feature type="compositionally biased region" description="Basic and acidic residues" evidence="1">
    <location>
        <begin position="457"/>
        <end position="466"/>
    </location>
</feature>
<feature type="region of interest" description="Disordered" evidence="1">
    <location>
        <begin position="444"/>
        <end position="474"/>
    </location>
</feature>
<gene>
    <name evidence="3" type="ORF">A176_002235</name>
</gene>
<dbReference type="eggNOG" id="COG5662">
    <property type="taxonomic scope" value="Bacteria"/>
</dbReference>
<evidence type="ECO:0000313" key="3">
    <source>
        <dbReference type="EMBL" id="AKQ65323.1"/>
    </source>
</evidence>
<feature type="compositionally biased region" description="Low complexity" evidence="1">
    <location>
        <begin position="132"/>
        <end position="141"/>
    </location>
</feature>
<accession>A0A0H4WUP6</accession>
<name>A0A0H4WUP6_9BACT</name>
<dbReference type="Proteomes" id="UP000009026">
    <property type="component" value="Chromosome"/>
</dbReference>
<dbReference type="KEGG" id="mym:A176_002235"/>
<dbReference type="Gene3D" id="1.10.10.1320">
    <property type="entry name" value="Anti-sigma factor, zinc-finger domain"/>
    <property type="match status" value="1"/>
</dbReference>
<evidence type="ECO:0000256" key="1">
    <source>
        <dbReference type="SAM" id="MobiDB-lite"/>
    </source>
</evidence>
<feature type="compositionally biased region" description="Low complexity" evidence="1">
    <location>
        <begin position="232"/>
        <end position="256"/>
    </location>
</feature>
<dbReference type="InterPro" id="IPR041916">
    <property type="entry name" value="Anti_sigma_zinc_sf"/>
</dbReference>
<evidence type="ECO:0000259" key="2">
    <source>
        <dbReference type="Pfam" id="PF13490"/>
    </source>
</evidence>
<dbReference type="OrthoDB" id="5525937at2"/>
<feature type="compositionally biased region" description="Basic and acidic residues" evidence="1">
    <location>
        <begin position="294"/>
        <end position="310"/>
    </location>
</feature>
<dbReference type="AlphaFoldDB" id="A0A0H4WUP6"/>